<evidence type="ECO:0000313" key="3">
    <source>
        <dbReference type="EMBL" id="MET3791647.1"/>
    </source>
</evidence>
<comment type="caution">
    <text evidence="3">The sequence shown here is derived from an EMBL/GenBank/DDBJ whole genome shotgun (WGS) entry which is preliminary data.</text>
</comment>
<sequence length="435" mass="45813">MRRLPLCWSLAGLWLALPAQAAAPSEGLQPYQLVRSLQLVQDRIAAGDHAALPMQGKLLELTDARLRKAATADFAEPRNFRALLVYGMSGGNPVTLQTAVSRLQLDDRDKALATGVIAYLDGDPATALKAFESLDLTALPDDIATFVALVKGSLLAREAPATALGLLDKARLLAPGTLVEEAALRRSITIAATAADAERFSQASTQYVARFLHSPYASQFADAFVAGAVALDPAMGRDRLAGIVSLMDTERGRVIWLRIARSAAIEGLSDLSAFAAAKARLGDDGTSSGDDPRTLLYSGLSNVTGEPVKDLAEKLRGIDRDKLSPGDRMLLDAARAITSEVVAPPAGVFADDPAPKAEPAARQATTPEAVSPQDEAELPLVEGIMPEPEAKPAAPAPAVAADRPVATKPDQTDEAIANMRRTIDKIDQLLGTAPL</sequence>
<feature type="region of interest" description="Disordered" evidence="1">
    <location>
        <begin position="352"/>
        <end position="414"/>
    </location>
</feature>
<organism evidence="3 4">
    <name type="scientific">Aquamicrobium terrae</name>
    <dbReference type="NCBI Taxonomy" id="1324945"/>
    <lineage>
        <taxon>Bacteria</taxon>
        <taxon>Pseudomonadati</taxon>
        <taxon>Pseudomonadota</taxon>
        <taxon>Alphaproteobacteria</taxon>
        <taxon>Hyphomicrobiales</taxon>
        <taxon>Phyllobacteriaceae</taxon>
        <taxon>Aquamicrobium</taxon>
    </lineage>
</organism>
<feature type="signal peptide" evidence="2">
    <location>
        <begin position="1"/>
        <end position="21"/>
    </location>
</feature>
<accession>A0ABV2N1E0</accession>
<dbReference type="Proteomes" id="UP001549076">
    <property type="component" value="Unassembled WGS sequence"/>
</dbReference>
<feature type="compositionally biased region" description="Low complexity" evidence="1">
    <location>
        <begin position="391"/>
        <end position="406"/>
    </location>
</feature>
<protein>
    <submittedName>
        <fullName evidence="3">Chemotaxis protein MotC</fullName>
    </submittedName>
</protein>
<keyword evidence="2" id="KW-0732">Signal</keyword>
<reference evidence="3 4" key="1">
    <citation type="submission" date="2024-06" db="EMBL/GenBank/DDBJ databases">
        <title>Genomic Encyclopedia of Type Strains, Phase IV (KMG-IV): sequencing the most valuable type-strain genomes for metagenomic binning, comparative biology and taxonomic classification.</title>
        <authorList>
            <person name="Goeker M."/>
        </authorList>
    </citation>
    <scope>NUCLEOTIDE SEQUENCE [LARGE SCALE GENOMIC DNA]</scope>
    <source>
        <strain evidence="3 4">DSM 27865</strain>
    </source>
</reference>
<dbReference type="RefSeq" id="WP_354193972.1">
    <property type="nucleotide sequence ID" value="NZ_JBEPML010000005.1"/>
</dbReference>
<dbReference type="EMBL" id="JBEPML010000005">
    <property type="protein sequence ID" value="MET3791647.1"/>
    <property type="molecule type" value="Genomic_DNA"/>
</dbReference>
<evidence type="ECO:0000256" key="1">
    <source>
        <dbReference type="SAM" id="MobiDB-lite"/>
    </source>
</evidence>
<evidence type="ECO:0000313" key="4">
    <source>
        <dbReference type="Proteomes" id="UP001549076"/>
    </source>
</evidence>
<gene>
    <name evidence="3" type="ORF">ABID37_001855</name>
</gene>
<feature type="chain" id="PRO_5045099885" evidence="2">
    <location>
        <begin position="22"/>
        <end position="435"/>
    </location>
</feature>
<keyword evidence="4" id="KW-1185">Reference proteome</keyword>
<name>A0ABV2N1E0_9HYPH</name>
<proteinExistence type="predicted"/>
<evidence type="ECO:0000256" key="2">
    <source>
        <dbReference type="SAM" id="SignalP"/>
    </source>
</evidence>